<evidence type="ECO:0000256" key="1">
    <source>
        <dbReference type="ARBA" id="ARBA00004123"/>
    </source>
</evidence>
<evidence type="ECO:0000256" key="4">
    <source>
        <dbReference type="PROSITE-ProRule" id="PRU00810"/>
    </source>
</evidence>
<evidence type="ECO:0008006" key="7">
    <source>
        <dbReference type="Google" id="ProtNLM"/>
    </source>
</evidence>
<proteinExistence type="predicted"/>
<dbReference type="eggNOG" id="KOG4204">
    <property type="taxonomic scope" value="Eukaryota"/>
</dbReference>
<dbReference type="FunFam" id="1.20.1160.11:FF:000009">
    <property type="entry name" value="F3I6.18 protein"/>
    <property type="match status" value="1"/>
</dbReference>
<dbReference type="GO" id="GO:0000785">
    <property type="term" value="C:chromatin"/>
    <property type="evidence" value="ECO:0007669"/>
    <property type="project" value="TreeGrafter"/>
</dbReference>
<reference evidence="6" key="1">
    <citation type="journal article" date="2013" name="Nat. Genet.">
        <title>The Capsella rubella genome and the genomic consequences of rapid mating system evolution.</title>
        <authorList>
            <person name="Slotte T."/>
            <person name="Hazzouri K.M."/>
            <person name="Agren J.A."/>
            <person name="Koenig D."/>
            <person name="Maumus F."/>
            <person name="Guo Y.L."/>
            <person name="Steige K."/>
            <person name="Platts A.E."/>
            <person name="Escobar J.S."/>
            <person name="Newman L.K."/>
            <person name="Wang W."/>
            <person name="Mandakova T."/>
            <person name="Vello E."/>
            <person name="Smith L.M."/>
            <person name="Henz S.R."/>
            <person name="Steffen J."/>
            <person name="Takuno S."/>
            <person name="Brandvain Y."/>
            <person name="Coop G."/>
            <person name="Andolfatto P."/>
            <person name="Hu T.T."/>
            <person name="Blanchette M."/>
            <person name="Clark R.M."/>
            <person name="Quesneville H."/>
            <person name="Nordborg M."/>
            <person name="Gaut B.S."/>
            <person name="Lysak M.A."/>
            <person name="Jenkins J."/>
            <person name="Grimwood J."/>
            <person name="Chapman J."/>
            <person name="Prochnik S."/>
            <person name="Shu S."/>
            <person name="Rokhsar D."/>
            <person name="Schmutz J."/>
            <person name="Weigel D."/>
            <person name="Wright S.I."/>
        </authorList>
    </citation>
    <scope>NUCLEOTIDE SEQUENCE [LARGE SCALE GENOMIC DNA]</scope>
    <source>
        <strain evidence="6">cv. Monte Gargano</strain>
    </source>
</reference>
<dbReference type="PROSITE" id="PS51477">
    <property type="entry name" value="PAH"/>
    <property type="match status" value="3"/>
</dbReference>
<keyword evidence="2" id="KW-0678">Repressor</keyword>
<evidence type="ECO:0000313" key="5">
    <source>
        <dbReference type="EMBL" id="EOA37319.1"/>
    </source>
</evidence>
<keyword evidence="3 4" id="KW-0539">Nucleus</keyword>
<evidence type="ECO:0000256" key="2">
    <source>
        <dbReference type="ARBA" id="ARBA00022491"/>
    </source>
</evidence>
<dbReference type="FunFam" id="1.20.1160.11:FF:000001">
    <property type="entry name" value="Paired amphipathic helix protein Sin3"/>
    <property type="match status" value="1"/>
</dbReference>
<dbReference type="InterPro" id="IPR003822">
    <property type="entry name" value="PAH"/>
</dbReference>
<evidence type="ECO:0000313" key="6">
    <source>
        <dbReference type="Proteomes" id="UP000029121"/>
    </source>
</evidence>
<gene>
    <name evidence="5" type="ORF">CARUB_v10011000mg</name>
</gene>
<keyword evidence="6" id="KW-1185">Reference proteome</keyword>
<name>R0I4U6_9BRAS</name>
<dbReference type="Pfam" id="PF02671">
    <property type="entry name" value="PAH"/>
    <property type="match status" value="2"/>
</dbReference>
<dbReference type="Proteomes" id="UP000029121">
    <property type="component" value="Unassembled WGS sequence"/>
</dbReference>
<dbReference type="PANTHER" id="PTHR12346:SF0">
    <property type="entry name" value="SIN3A, ISOFORM G"/>
    <property type="match status" value="1"/>
</dbReference>
<comment type="subcellular location">
    <subcellularLocation>
        <location evidence="1 4">Nucleus</location>
    </subcellularLocation>
</comment>
<dbReference type="EMBL" id="KB870805">
    <property type="protein sequence ID" value="EOA37319.1"/>
    <property type="molecule type" value="Genomic_DNA"/>
</dbReference>
<dbReference type="GO" id="GO:0003714">
    <property type="term" value="F:transcription corepressor activity"/>
    <property type="evidence" value="ECO:0007669"/>
    <property type="project" value="InterPro"/>
</dbReference>
<dbReference type="InterPro" id="IPR039774">
    <property type="entry name" value="Sin3-like"/>
</dbReference>
<protein>
    <recommendedName>
        <fullName evidence="7">Histone deacetylase interacting domain-containing protein</fullName>
    </recommendedName>
</protein>
<dbReference type="GO" id="GO:0000118">
    <property type="term" value="C:histone deacetylase complex"/>
    <property type="evidence" value="ECO:0007669"/>
    <property type="project" value="TreeGrafter"/>
</dbReference>
<dbReference type="InterPro" id="IPR036600">
    <property type="entry name" value="PAH_sf"/>
</dbReference>
<dbReference type="PANTHER" id="PTHR12346">
    <property type="entry name" value="SIN3B-RELATED"/>
    <property type="match status" value="1"/>
</dbReference>
<dbReference type="GO" id="GO:0000122">
    <property type="term" value="P:negative regulation of transcription by RNA polymerase II"/>
    <property type="evidence" value="ECO:0007669"/>
    <property type="project" value="TreeGrafter"/>
</dbReference>
<dbReference type="STRING" id="81985.R0I4U6"/>
<dbReference type="AlphaFoldDB" id="R0I4U6"/>
<sequence>MVGRSVTPTPTFADALSYVRSVKEAFHDEPAKYREFLKLMKDYRHSRGVDANSVFARVEALLKDHRNLLLGFSVFLPAGTTITIPPEPDKARSTSVKEDLNSYLTAVKKAFRDNPLKYYVFFKHFCDLRRDSVIDIADGIEYLEELLKDHQSLFLRLIAFLPAETQRLLHQRNASDDNKRKRVKSFIGKLKARFQLQEDGRHVYESFLEIMKVYQEGNKSVKELYKEVISLVQGHEDLITEFSEIFKNH</sequence>
<dbReference type="Gene3D" id="1.20.1160.11">
    <property type="entry name" value="Paired amphipathic helix"/>
    <property type="match status" value="3"/>
</dbReference>
<evidence type="ECO:0000256" key="3">
    <source>
        <dbReference type="ARBA" id="ARBA00023242"/>
    </source>
</evidence>
<organism evidence="5 6">
    <name type="scientific">Capsella rubella</name>
    <dbReference type="NCBI Taxonomy" id="81985"/>
    <lineage>
        <taxon>Eukaryota</taxon>
        <taxon>Viridiplantae</taxon>
        <taxon>Streptophyta</taxon>
        <taxon>Embryophyta</taxon>
        <taxon>Tracheophyta</taxon>
        <taxon>Spermatophyta</taxon>
        <taxon>Magnoliopsida</taxon>
        <taxon>eudicotyledons</taxon>
        <taxon>Gunneridae</taxon>
        <taxon>Pentapetalae</taxon>
        <taxon>rosids</taxon>
        <taxon>malvids</taxon>
        <taxon>Brassicales</taxon>
        <taxon>Brassicaceae</taxon>
        <taxon>Camelineae</taxon>
        <taxon>Capsella</taxon>
    </lineage>
</organism>
<accession>R0I4U6</accession>
<dbReference type="SUPFAM" id="SSF47762">
    <property type="entry name" value="PAH2 domain"/>
    <property type="match status" value="3"/>
</dbReference>